<dbReference type="STRING" id="104452.A0A0L7L8S9"/>
<proteinExistence type="predicted"/>
<dbReference type="PANTHER" id="PTHR42643:SF30">
    <property type="entry name" value="IONOTROPIC RECEPTOR 40A-RELATED"/>
    <property type="match status" value="1"/>
</dbReference>
<evidence type="ECO:0000256" key="4">
    <source>
        <dbReference type="ARBA" id="ARBA00022989"/>
    </source>
</evidence>
<feature type="chain" id="PRO_5005573081" evidence="9">
    <location>
        <begin position="21"/>
        <end position="589"/>
    </location>
</feature>
<reference evidence="10 11" key="1">
    <citation type="journal article" date="2015" name="Genome Biol. Evol.">
        <title>The genome of winter moth (Operophtera brumata) provides a genomic perspective on sexual dimorphism and phenology.</title>
        <authorList>
            <person name="Derks M.F."/>
            <person name="Smit S."/>
            <person name="Salis L."/>
            <person name="Schijlen E."/>
            <person name="Bossers A."/>
            <person name="Mateman C."/>
            <person name="Pijl A.S."/>
            <person name="de Ridder D."/>
            <person name="Groenen M.A."/>
            <person name="Visser M.E."/>
            <person name="Megens H.J."/>
        </authorList>
    </citation>
    <scope>NUCLEOTIDE SEQUENCE [LARGE SCALE GENOMIC DNA]</scope>
    <source>
        <strain evidence="10">WM2013NL</strain>
        <tissue evidence="10">Head and thorax</tissue>
    </source>
</reference>
<sequence>MKRHIKIEIIFLLRAALAFGSETSPVVEKALYIAESTFQHNHATSVVWGKSDYEEVTSFLRKFLGAVVLIRTQNADTEEVPKLNEIIGFKQTVFFATEVNEFANFIALLKPLTVVPIRLILVLTKQITDAELTAITKTSWENDLADIIIVSTKQGENAELSTYFPYSKGICGDHTPVKIKPDGTKIFPTKFSNFQGCPIKVTLLPLLPYSKITIENDTVKSTSGINGCVFTMLMEKLNATMDVVSWKDHGGIGTYVNGTATGSLGDLVYRRADIFSPTIIINNFRYAVAQISYVFQTIDIYWFGPHRQEIHEWLKVLQPVMTEISLALITSFILFIVVTKIVIRYGFHRVYFRHSVTFQSFIVFLGQEVKFESKSWLVNCLFVMWIWCCMIVRIVYQGDLVDSLQKTILERPLMNLKEASKVVDGYGGTEAFREFYRETSYFQKFRVLNIGDVTPLVKKVADGKRFLIAIDRLQAFELSSGLQIIDEPITHAPVCFFMRPGWPASKEIDVVIQRLAESGFVQKVLRDNIYEWMKREVHHDYRKTQSLNMKALIGIFYGLGVLYFICVLVFIVNIVYYKLTFRPEQKKLL</sequence>
<keyword evidence="9" id="KW-0732">Signal</keyword>
<keyword evidence="7" id="KW-0325">Glycoprotein</keyword>
<feature type="transmembrane region" description="Helical" evidence="8">
    <location>
        <begin position="324"/>
        <end position="343"/>
    </location>
</feature>
<dbReference type="Proteomes" id="UP000037510">
    <property type="component" value="Unassembled WGS sequence"/>
</dbReference>
<dbReference type="InterPro" id="IPR052192">
    <property type="entry name" value="Insect_Ionotropic_Sensory_Rcpt"/>
</dbReference>
<keyword evidence="5 8" id="KW-0472">Membrane</keyword>
<evidence type="ECO:0000256" key="7">
    <source>
        <dbReference type="ARBA" id="ARBA00023180"/>
    </source>
</evidence>
<evidence type="ECO:0000256" key="1">
    <source>
        <dbReference type="ARBA" id="ARBA00004651"/>
    </source>
</evidence>
<dbReference type="GO" id="GO:0005886">
    <property type="term" value="C:plasma membrane"/>
    <property type="evidence" value="ECO:0007669"/>
    <property type="project" value="UniProtKB-SubCell"/>
</dbReference>
<keyword evidence="2" id="KW-1003">Cell membrane</keyword>
<feature type="transmembrane region" description="Helical" evidence="8">
    <location>
        <begin position="551"/>
        <end position="577"/>
    </location>
</feature>
<organism evidence="10 11">
    <name type="scientific">Operophtera brumata</name>
    <name type="common">Winter moth</name>
    <name type="synonym">Phalaena brumata</name>
    <dbReference type="NCBI Taxonomy" id="104452"/>
    <lineage>
        <taxon>Eukaryota</taxon>
        <taxon>Metazoa</taxon>
        <taxon>Ecdysozoa</taxon>
        <taxon>Arthropoda</taxon>
        <taxon>Hexapoda</taxon>
        <taxon>Insecta</taxon>
        <taxon>Pterygota</taxon>
        <taxon>Neoptera</taxon>
        <taxon>Endopterygota</taxon>
        <taxon>Lepidoptera</taxon>
        <taxon>Glossata</taxon>
        <taxon>Ditrysia</taxon>
        <taxon>Geometroidea</taxon>
        <taxon>Geometridae</taxon>
        <taxon>Larentiinae</taxon>
        <taxon>Operophtera</taxon>
    </lineage>
</organism>
<feature type="signal peptide" evidence="9">
    <location>
        <begin position="1"/>
        <end position="20"/>
    </location>
</feature>
<keyword evidence="3 8" id="KW-0812">Transmembrane</keyword>
<evidence type="ECO:0000313" key="10">
    <source>
        <dbReference type="EMBL" id="KOB71912.1"/>
    </source>
</evidence>
<gene>
    <name evidence="10" type="ORF">OBRU01_11495</name>
</gene>
<dbReference type="EMBL" id="JTDY01002190">
    <property type="protein sequence ID" value="KOB71912.1"/>
    <property type="molecule type" value="Genomic_DNA"/>
</dbReference>
<evidence type="ECO:0000256" key="9">
    <source>
        <dbReference type="SAM" id="SignalP"/>
    </source>
</evidence>
<evidence type="ECO:0000256" key="8">
    <source>
        <dbReference type="SAM" id="Phobius"/>
    </source>
</evidence>
<evidence type="ECO:0000256" key="2">
    <source>
        <dbReference type="ARBA" id="ARBA00022475"/>
    </source>
</evidence>
<protein>
    <submittedName>
        <fullName evidence="10">Ionotropic receptor</fullName>
    </submittedName>
</protein>
<evidence type="ECO:0000256" key="6">
    <source>
        <dbReference type="ARBA" id="ARBA00023170"/>
    </source>
</evidence>
<dbReference type="PANTHER" id="PTHR42643">
    <property type="entry name" value="IONOTROPIC RECEPTOR 20A-RELATED"/>
    <property type="match status" value="1"/>
</dbReference>
<keyword evidence="6 10" id="KW-0675">Receptor</keyword>
<keyword evidence="4 8" id="KW-1133">Transmembrane helix</keyword>
<dbReference type="SUPFAM" id="SSF53850">
    <property type="entry name" value="Periplasmic binding protein-like II"/>
    <property type="match status" value="1"/>
</dbReference>
<evidence type="ECO:0000256" key="5">
    <source>
        <dbReference type="ARBA" id="ARBA00023136"/>
    </source>
</evidence>
<keyword evidence="11" id="KW-1185">Reference proteome</keyword>
<comment type="subcellular location">
    <subcellularLocation>
        <location evidence="1">Cell membrane</location>
        <topology evidence="1">Multi-pass membrane protein</topology>
    </subcellularLocation>
</comment>
<evidence type="ECO:0000256" key="3">
    <source>
        <dbReference type="ARBA" id="ARBA00022692"/>
    </source>
</evidence>
<evidence type="ECO:0000313" key="11">
    <source>
        <dbReference type="Proteomes" id="UP000037510"/>
    </source>
</evidence>
<comment type="caution">
    <text evidence="10">The sequence shown here is derived from an EMBL/GenBank/DDBJ whole genome shotgun (WGS) entry which is preliminary data.</text>
</comment>
<accession>A0A0L7L8S9</accession>
<name>A0A0L7L8S9_OPEBR</name>
<feature type="transmembrane region" description="Helical" evidence="8">
    <location>
        <begin position="375"/>
        <end position="396"/>
    </location>
</feature>
<dbReference type="AlphaFoldDB" id="A0A0L7L8S9"/>
<dbReference type="Gene3D" id="3.40.190.10">
    <property type="entry name" value="Periplasmic binding protein-like II"/>
    <property type="match status" value="1"/>
</dbReference>